<name>A0ABR3W3D7_9PEZI</name>
<dbReference type="InterPro" id="IPR056125">
    <property type="entry name" value="DUF7708"/>
</dbReference>
<evidence type="ECO:0000313" key="3">
    <source>
        <dbReference type="Proteomes" id="UP001583177"/>
    </source>
</evidence>
<evidence type="ECO:0000259" key="1">
    <source>
        <dbReference type="Pfam" id="PF24809"/>
    </source>
</evidence>
<sequence length="480" mass="54652">MGEAPSSKQFYLTQIRQAFFFGGLHCPLEEVGEKDPEDASREHEKFKKRLSHVLKGSLGLARNKKELKQCFQKAGEQQGDSVELGKLAAAEFSDATGRLEMFKQSRTRGIRGANATLQDSLFAVARFAAAYSNVLEAVSKTAGPYTEIGYQTMTVLLIVFVNKKRHDDKVEGHLDQIQKILPRLEAWKGIYPNEEMEKLVSKTYHLVIQFSRSAVEYFCRRWKRVRMAVNPFSMSSNFDEVAQRIYATLAEVNAEANQRLHASSKIIERTVLELRDSNAALKMQLDDRDKQDDEEKFETLEEELSGTTEGLPKVYPVNIPSIFARIFSNMVPGFILFIPVPVVIFTEASISDAISSALEQARLFLSEVLTEISKREAHPTSDKDQKRTTAYIVLDRLDCIGDEVQLKKLLRELAYLTAEKDAFCVKVVAVAEARLQEHNWKDSLPQDLVDPDQVFEVKMDQRELSSKEMVKEKRQLLWED</sequence>
<comment type="caution">
    <text evidence="2">The sequence shown here is derived from an EMBL/GenBank/DDBJ whole genome shotgun (WGS) entry which is preliminary data.</text>
</comment>
<keyword evidence="3" id="KW-1185">Reference proteome</keyword>
<gene>
    <name evidence="2" type="ORF">Daus18300_012258</name>
</gene>
<dbReference type="Proteomes" id="UP001583177">
    <property type="component" value="Unassembled WGS sequence"/>
</dbReference>
<proteinExistence type="predicted"/>
<reference evidence="2 3" key="1">
    <citation type="journal article" date="2024" name="IMA Fungus">
        <title>IMA Genome - F19 : A genome assembly and annotation guide to empower mycologists, including annotated draft genome sequences of Ceratocystis pirilliformis, Diaporthe australafricana, Fusarium ophioides, Paecilomyces lecythidis, and Sporothrix stenoceras.</title>
        <authorList>
            <person name="Aylward J."/>
            <person name="Wilson A.M."/>
            <person name="Visagie C.M."/>
            <person name="Spraker J."/>
            <person name="Barnes I."/>
            <person name="Buitendag C."/>
            <person name="Ceriani C."/>
            <person name="Del Mar Angel L."/>
            <person name="du Plessis D."/>
            <person name="Fuchs T."/>
            <person name="Gasser K."/>
            <person name="Kramer D."/>
            <person name="Li W."/>
            <person name="Munsamy K."/>
            <person name="Piso A."/>
            <person name="Price J.L."/>
            <person name="Sonnekus B."/>
            <person name="Thomas C."/>
            <person name="van der Nest A."/>
            <person name="van Dijk A."/>
            <person name="van Heerden A."/>
            <person name="van Vuuren N."/>
            <person name="Yilmaz N."/>
            <person name="Duong T.A."/>
            <person name="van der Merwe N.A."/>
            <person name="Wingfield M.J."/>
            <person name="Wingfield B.D."/>
        </authorList>
    </citation>
    <scope>NUCLEOTIDE SEQUENCE [LARGE SCALE GENOMIC DNA]</scope>
    <source>
        <strain evidence="2 3">CMW 18300</strain>
    </source>
</reference>
<organism evidence="2 3">
    <name type="scientific">Diaporthe australafricana</name>
    <dbReference type="NCBI Taxonomy" id="127596"/>
    <lineage>
        <taxon>Eukaryota</taxon>
        <taxon>Fungi</taxon>
        <taxon>Dikarya</taxon>
        <taxon>Ascomycota</taxon>
        <taxon>Pezizomycotina</taxon>
        <taxon>Sordariomycetes</taxon>
        <taxon>Sordariomycetidae</taxon>
        <taxon>Diaporthales</taxon>
        <taxon>Diaporthaceae</taxon>
        <taxon>Diaporthe</taxon>
    </lineage>
</organism>
<evidence type="ECO:0000313" key="2">
    <source>
        <dbReference type="EMBL" id="KAL1852363.1"/>
    </source>
</evidence>
<protein>
    <recommendedName>
        <fullName evidence="1">DUF7708 domain-containing protein</fullName>
    </recommendedName>
</protein>
<feature type="domain" description="DUF7708" evidence="1">
    <location>
        <begin position="123"/>
        <end position="262"/>
    </location>
</feature>
<dbReference type="EMBL" id="JAWRVE010000162">
    <property type="protein sequence ID" value="KAL1852363.1"/>
    <property type="molecule type" value="Genomic_DNA"/>
</dbReference>
<dbReference type="Pfam" id="PF24809">
    <property type="entry name" value="DUF7708"/>
    <property type="match status" value="1"/>
</dbReference>
<accession>A0ABR3W3D7</accession>